<evidence type="ECO:0000256" key="2">
    <source>
        <dbReference type="SAM" id="SignalP"/>
    </source>
</evidence>
<feature type="compositionally biased region" description="Basic and acidic residues" evidence="1">
    <location>
        <begin position="96"/>
        <end position="112"/>
    </location>
</feature>
<gene>
    <name evidence="3" type="ORF">ACFPME_04965</name>
</gene>
<keyword evidence="4" id="KW-1185">Reference proteome</keyword>
<accession>A0ABW0JJI4</accession>
<reference evidence="4" key="1">
    <citation type="journal article" date="2019" name="Int. J. Syst. Evol. Microbiol.">
        <title>The Global Catalogue of Microorganisms (GCM) 10K type strain sequencing project: providing services to taxonomists for standard genome sequencing and annotation.</title>
        <authorList>
            <consortium name="The Broad Institute Genomics Platform"/>
            <consortium name="The Broad Institute Genome Sequencing Center for Infectious Disease"/>
            <person name="Wu L."/>
            <person name="Ma J."/>
        </authorList>
    </citation>
    <scope>NUCLEOTIDE SEQUENCE [LARGE SCALE GENOMIC DNA]</scope>
    <source>
        <strain evidence="4">JCM 17130</strain>
    </source>
</reference>
<organism evidence="3 4">
    <name type="scientific">Rhodanobacter umsongensis</name>
    <dbReference type="NCBI Taxonomy" id="633153"/>
    <lineage>
        <taxon>Bacteria</taxon>
        <taxon>Pseudomonadati</taxon>
        <taxon>Pseudomonadota</taxon>
        <taxon>Gammaproteobacteria</taxon>
        <taxon>Lysobacterales</taxon>
        <taxon>Rhodanobacteraceae</taxon>
        <taxon>Rhodanobacter</taxon>
    </lineage>
</organism>
<feature type="signal peptide" evidence="2">
    <location>
        <begin position="1"/>
        <end position="29"/>
    </location>
</feature>
<feature type="region of interest" description="Disordered" evidence="1">
    <location>
        <begin position="96"/>
        <end position="144"/>
    </location>
</feature>
<dbReference type="Proteomes" id="UP001596013">
    <property type="component" value="Unassembled WGS sequence"/>
</dbReference>
<dbReference type="InterPro" id="IPR021381">
    <property type="entry name" value="DUF3011"/>
</dbReference>
<keyword evidence="2" id="KW-0732">Signal</keyword>
<name>A0ABW0JJI4_9GAMM</name>
<feature type="chain" id="PRO_5045102802" evidence="2">
    <location>
        <begin position="30"/>
        <end position="214"/>
    </location>
</feature>
<comment type="caution">
    <text evidence="3">The sequence shown here is derived from an EMBL/GenBank/DDBJ whole genome shotgun (WGS) entry which is preliminary data.</text>
</comment>
<evidence type="ECO:0000256" key="1">
    <source>
        <dbReference type="SAM" id="MobiDB-lite"/>
    </source>
</evidence>
<protein>
    <submittedName>
        <fullName evidence="3">DUF3011 domain-containing protein</fullName>
    </submittedName>
</protein>
<dbReference type="Pfam" id="PF11218">
    <property type="entry name" value="DUF3011"/>
    <property type="match status" value="2"/>
</dbReference>
<evidence type="ECO:0000313" key="3">
    <source>
        <dbReference type="EMBL" id="MFC5435896.1"/>
    </source>
</evidence>
<dbReference type="EMBL" id="JBHSMK010000002">
    <property type="protein sequence ID" value="MFC5435896.1"/>
    <property type="molecule type" value="Genomic_DNA"/>
</dbReference>
<evidence type="ECO:0000313" key="4">
    <source>
        <dbReference type="Proteomes" id="UP001596013"/>
    </source>
</evidence>
<dbReference type="RefSeq" id="WP_377302619.1">
    <property type="nucleotide sequence ID" value="NZ_JBHSMK010000002.1"/>
</dbReference>
<sequence>MHALQRILLGAAAGLLAALSATVPRPAQAQSQQAIRCESIDGRFNRCAVPWNDAELARQESKGACIRDQSWGVDRQGLWVDRGCRGQFVEARRGWNDRDDRGGYRGDDRGDYQDGYQGSRRDDYQGNYQGGHRGEDRGGWRPGPGWDRQIRLQCDSNKKRYQMCEVDVGRRGHVQLVNQMSDTRCTEGYSWGWNRAGVWVNHGCRAQFVIDRRW</sequence>
<proteinExistence type="predicted"/>